<feature type="compositionally biased region" description="Polar residues" evidence="1">
    <location>
        <begin position="110"/>
        <end position="120"/>
    </location>
</feature>
<evidence type="ECO:0000313" key="2">
    <source>
        <dbReference type="EMBL" id="KAF5328231.1"/>
    </source>
</evidence>
<organism evidence="2 3">
    <name type="scientific">Psilocybe cf. subviscida</name>
    <dbReference type="NCBI Taxonomy" id="2480587"/>
    <lineage>
        <taxon>Eukaryota</taxon>
        <taxon>Fungi</taxon>
        <taxon>Dikarya</taxon>
        <taxon>Basidiomycota</taxon>
        <taxon>Agaricomycotina</taxon>
        <taxon>Agaricomycetes</taxon>
        <taxon>Agaricomycetidae</taxon>
        <taxon>Agaricales</taxon>
        <taxon>Agaricineae</taxon>
        <taxon>Strophariaceae</taxon>
        <taxon>Psilocybe</taxon>
    </lineage>
</organism>
<evidence type="ECO:0000256" key="1">
    <source>
        <dbReference type="SAM" id="MobiDB-lite"/>
    </source>
</evidence>
<dbReference type="EMBL" id="JAACJJ010000005">
    <property type="protein sequence ID" value="KAF5328231.1"/>
    <property type="molecule type" value="Genomic_DNA"/>
</dbReference>
<comment type="caution">
    <text evidence="2">The sequence shown here is derived from an EMBL/GenBank/DDBJ whole genome shotgun (WGS) entry which is preliminary data.</text>
</comment>
<feature type="compositionally biased region" description="Basic and acidic residues" evidence="1">
    <location>
        <begin position="56"/>
        <end position="68"/>
    </location>
</feature>
<dbReference type="AlphaFoldDB" id="A0A8H5BSF9"/>
<dbReference type="Proteomes" id="UP000567179">
    <property type="component" value="Unassembled WGS sequence"/>
</dbReference>
<evidence type="ECO:0000313" key="3">
    <source>
        <dbReference type="Proteomes" id="UP000567179"/>
    </source>
</evidence>
<name>A0A8H5BSF9_9AGAR</name>
<feature type="compositionally biased region" description="Polar residues" evidence="1">
    <location>
        <begin position="18"/>
        <end position="31"/>
    </location>
</feature>
<feature type="region of interest" description="Disordered" evidence="1">
    <location>
        <begin position="53"/>
        <end position="79"/>
    </location>
</feature>
<feature type="compositionally biased region" description="Low complexity" evidence="1">
    <location>
        <begin position="69"/>
        <end position="79"/>
    </location>
</feature>
<feature type="region of interest" description="Disordered" evidence="1">
    <location>
        <begin position="110"/>
        <end position="144"/>
    </location>
</feature>
<feature type="region of interest" description="Disordered" evidence="1">
    <location>
        <begin position="1"/>
        <end position="31"/>
    </location>
</feature>
<keyword evidence="3" id="KW-1185">Reference proteome</keyword>
<protein>
    <submittedName>
        <fullName evidence="2">Uncharacterized protein</fullName>
    </submittedName>
</protein>
<accession>A0A8H5BSF9</accession>
<gene>
    <name evidence="2" type="ORF">D9619_013422</name>
</gene>
<proteinExistence type="predicted"/>
<reference evidence="2 3" key="1">
    <citation type="journal article" date="2020" name="ISME J.">
        <title>Uncovering the hidden diversity of litter-decomposition mechanisms in mushroom-forming fungi.</title>
        <authorList>
            <person name="Floudas D."/>
            <person name="Bentzer J."/>
            <person name="Ahren D."/>
            <person name="Johansson T."/>
            <person name="Persson P."/>
            <person name="Tunlid A."/>
        </authorList>
    </citation>
    <scope>NUCLEOTIDE SEQUENCE [LARGE SCALE GENOMIC DNA]</scope>
    <source>
        <strain evidence="2 3">CBS 101986</strain>
    </source>
</reference>
<sequence length="144" mass="15871">MPNSGDAGSDAGDENVGPLNSRTLIGSPSNEQGYNHIISPIYRVCNHIRNAQSYQRRSDLGSEEHQSSDRSPSSLPLRPAQHGGFIYRLSAASARKIYLRLPGTLNLSFSQPPNSHTQASPPECHFLRRRPHAHAHGRDARLRA</sequence>